<evidence type="ECO:0000256" key="5">
    <source>
        <dbReference type="SAM" id="Phobius"/>
    </source>
</evidence>
<dbReference type="AlphaFoldDB" id="A0A1Y1JI07"/>
<comment type="caution">
    <text evidence="6">The sequence shown here is derived from an EMBL/GenBank/DDBJ whole genome shotgun (WGS) entry which is preliminary data.</text>
</comment>
<dbReference type="PANTHER" id="PTHR20661">
    <property type="entry name" value="PHOSPHATIDYLINOSITOL-GLYCAN BIOSYNTHESIS CLASS W PROTEIN"/>
    <property type="match status" value="1"/>
</dbReference>
<reference evidence="7" key="1">
    <citation type="submission" date="2017-04" db="EMBL/GenBank/DDBJ databases">
        <title>Plasmodium gonderi genome.</title>
        <authorList>
            <person name="Arisue N."/>
            <person name="Honma H."/>
            <person name="Kawai S."/>
            <person name="Tougan T."/>
            <person name="Tanabe K."/>
            <person name="Horii T."/>
        </authorList>
    </citation>
    <scope>NUCLEOTIDE SEQUENCE [LARGE SCALE GENOMIC DNA]</scope>
    <source>
        <strain evidence="7">ATCC 30045</strain>
    </source>
</reference>
<feature type="transmembrane region" description="Helical" evidence="5">
    <location>
        <begin position="424"/>
        <end position="442"/>
    </location>
</feature>
<dbReference type="EMBL" id="BDQF01000012">
    <property type="protein sequence ID" value="GAW81870.1"/>
    <property type="molecule type" value="Genomic_DNA"/>
</dbReference>
<feature type="transmembrane region" description="Helical" evidence="5">
    <location>
        <begin position="398"/>
        <end position="417"/>
    </location>
</feature>
<evidence type="ECO:0000256" key="1">
    <source>
        <dbReference type="ARBA" id="ARBA00004141"/>
    </source>
</evidence>
<evidence type="ECO:0000313" key="7">
    <source>
        <dbReference type="Proteomes" id="UP000195521"/>
    </source>
</evidence>
<dbReference type="GO" id="GO:0006506">
    <property type="term" value="P:GPI anchor biosynthetic process"/>
    <property type="evidence" value="ECO:0007669"/>
    <property type="project" value="InterPro"/>
</dbReference>
<feature type="transmembrane region" description="Helical" evidence="5">
    <location>
        <begin position="604"/>
        <end position="623"/>
    </location>
</feature>
<keyword evidence="4 5" id="KW-0472">Membrane</keyword>
<dbReference type="GO" id="GO:0072659">
    <property type="term" value="P:protein localization to plasma membrane"/>
    <property type="evidence" value="ECO:0007669"/>
    <property type="project" value="TreeGrafter"/>
</dbReference>
<protein>
    <submittedName>
        <fullName evidence="6">GPI-anchored wall transfer protein 1</fullName>
    </submittedName>
</protein>
<dbReference type="GO" id="GO:0005783">
    <property type="term" value="C:endoplasmic reticulum"/>
    <property type="evidence" value="ECO:0007669"/>
    <property type="project" value="TreeGrafter"/>
</dbReference>
<proteinExistence type="predicted"/>
<comment type="subcellular location">
    <subcellularLocation>
        <location evidence="1">Membrane</location>
        <topology evidence="1">Multi-pass membrane protein</topology>
    </subcellularLocation>
</comment>
<feature type="transmembrane region" description="Helical" evidence="5">
    <location>
        <begin position="212"/>
        <end position="233"/>
    </location>
</feature>
<dbReference type="Proteomes" id="UP000195521">
    <property type="component" value="Unassembled WGS sequence"/>
</dbReference>
<dbReference type="Pfam" id="PF06423">
    <property type="entry name" value="GWT1"/>
    <property type="match status" value="1"/>
</dbReference>
<gene>
    <name evidence="6" type="ORF">PGO_113240</name>
</gene>
<feature type="transmembrane region" description="Helical" evidence="5">
    <location>
        <begin position="644"/>
        <end position="662"/>
    </location>
</feature>
<evidence type="ECO:0000256" key="3">
    <source>
        <dbReference type="ARBA" id="ARBA00022989"/>
    </source>
</evidence>
<evidence type="ECO:0000256" key="2">
    <source>
        <dbReference type="ARBA" id="ARBA00022692"/>
    </source>
</evidence>
<keyword evidence="7" id="KW-1185">Reference proteome</keyword>
<feature type="transmembrane region" description="Helical" evidence="5">
    <location>
        <begin position="573"/>
        <end position="592"/>
    </location>
</feature>
<dbReference type="InterPro" id="IPR009447">
    <property type="entry name" value="PIGW/GWT1"/>
</dbReference>
<evidence type="ECO:0000256" key="4">
    <source>
        <dbReference type="ARBA" id="ARBA00023136"/>
    </source>
</evidence>
<organism evidence="6 7">
    <name type="scientific">Plasmodium gonderi</name>
    <dbReference type="NCBI Taxonomy" id="77519"/>
    <lineage>
        <taxon>Eukaryota</taxon>
        <taxon>Sar</taxon>
        <taxon>Alveolata</taxon>
        <taxon>Apicomplexa</taxon>
        <taxon>Aconoidasida</taxon>
        <taxon>Haemosporida</taxon>
        <taxon>Plasmodiidae</taxon>
        <taxon>Plasmodium</taxon>
        <taxon>Plasmodium (Plasmodium)</taxon>
    </lineage>
</organism>
<feature type="transmembrane region" description="Helical" evidence="5">
    <location>
        <begin position="181"/>
        <end position="200"/>
    </location>
</feature>
<name>A0A1Y1JI07_PLAGO</name>
<dbReference type="OMA" id="CNANYIC"/>
<sequence>MNNINIFVYLLICPINLIHVFDIPSSLFQLRNKTDKTFTYGWHEGGEVQTGSGSHTEYDEIYMLELAKVYYQIVLKNKKDIRRGQEENYDLVISSFEKKDHVGEEEKISLRTVHVKMENIHLLYKHVENKSFIEIKIKKNHVINYINLFRNSYCIYKLNANDYNLMKSSSDHTKSIMISSYYTYILIALFSMFIYVEKSLLIEFPVLKKYEILLTLFVIFVPIIMYLFLFYYYLSVEQVILIYILFYALFTILHNKRKNIIIRKNGEKNIRTVGNTDNTSDREINSPYETRNKSLIHMRLTNMCITYICIFAVDFFFFPRKFKKSAFYGNTLMDLGIGSCITSSAYSINKKKLFKSIQKKKSIIDLKYFILFFLGIARFVAITLFSYNYNITEYGHHWNFFLTLFFSFLISNIIFHITKSIRNIFLLSCFSIVLYEIFIYYFNIKSYLLDYDTQRINFFSKNREGIFNTIGSINLYLFSFSIWNGFVLQDETVAPVSTCQNDQTCSSNEPTIEENRHPMGTNSTLAISYSHHFCPSSSYFPYYYRFYYSHFSAYLENYFLVSRMNQCKIYFNLKLFALSMFFYVLHKILNFYENYSVRILCNANYIFISSSVSLFACGLSYLVEALLLGEKTTVTILDKINKNSLLIFLFCNIIMGVFNLLFQSLLYPFLFAFIILVIYTFLMLQFASIMPIVPKKEKEE</sequence>
<dbReference type="GO" id="GO:0016020">
    <property type="term" value="C:membrane"/>
    <property type="evidence" value="ECO:0007669"/>
    <property type="project" value="UniProtKB-SubCell"/>
</dbReference>
<dbReference type="PANTHER" id="PTHR20661:SF0">
    <property type="entry name" value="PHOSPHATIDYLINOSITOL-GLYCAN BIOSYNTHESIS CLASS W PROTEIN"/>
    <property type="match status" value="1"/>
</dbReference>
<dbReference type="RefSeq" id="XP_028544459.1">
    <property type="nucleotide sequence ID" value="XM_028688658.1"/>
</dbReference>
<feature type="transmembrane region" description="Helical" evidence="5">
    <location>
        <begin position="300"/>
        <end position="319"/>
    </location>
</feature>
<keyword evidence="2 5" id="KW-0812">Transmembrane</keyword>
<dbReference type="GeneID" id="39748602"/>
<feature type="transmembrane region" description="Helical" evidence="5">
    <location>
        <begin position="325"/>
        <end position="348"/>
    </location>
</feature>
<accession>A0A1Y1JI07</accession>
<dbReference type="GO" id="GO:0032216">
    <property type="term" value="F:glucosaminyl-phosphatidylinositol O-acyltransferase activity"/>
    <property type="evidence" value="ECO:0007669"/>
    <property type="project" value="TreeGrafter"/>
</dbReference>
<dbReference type="OrthoDB" id="15270at2759"/>
<keyword evidence="3 5" id="KW-1133">Transmembrane helix</keyword>
<feature type="transmembrane region" description="Helical" evidence="5">
    <location>
        <begin position="668"/>
        <end position="693"/>
    </location>
</feature>
<feature type="transmembrane region" description="Helical" evidence="5">
    <location>
        <begin position="239"/>
        <end position="255"/>
    </location>
</feature>
<feature type="transmembrane region" description="Helical" evidence="5">
    <location>
        <begin position="368"/>
        <end position="386"/>
    </location>
</feature>
<evidence type="ECO:0000313" key="6">
    <source>
        <dbReference type="EMBL" id="GAW81870.1"/>
    </source>
</evidence>